<evidence type="ECO:0000256" key="1">
    <source>
        <dbReference type="SAM" id="Coils"/>
    </source>
</evidence>
<proteinExistence type="predicted"/>
<dbReference type="Proteomes" id="UP000325780">
    <property type="component" value="Unassembled WGS sequence"/>
</dbReference>
<accession>A0A5N6TKL5</accession>
<keyword evidence="1" id="KW-0175">Coiled coil</keyword>
<feature type="coiled-coil region" evidence="1">
    <location>
        <begin position="212"/>
        <end position="260"/>
    </location>
</feature>
<name>A0A5N6TKL5_ASPAV</name>
<evidence type="ECO:0000313" key="3">
    <source>
        <dbReference type="Proteomes" id="UP000325780"/>
    </source>
</evidence>
<organism evidence="2 3">
    <name type="scientific">Aspergillus avenaceus</name>
    <dbReference type="NCBI Taxonomy" id="36643"/>
    <lineage>
        <taxon>Eukaryota</taxon>
        <taxon>Fungi</taxon>
        <taxon>Dikarya</taxon>
        <taxon>Ascomycota</taxon>
        <taxon>Pezizomycotina</taxon>
        <taxon>Eurotiomycetes</taxon>
        <taxon>Eurotiomycetidae</taxon>
        <taxon>Eurotiales</taxon>
        <taxon>Aspergillaceae</taxon>
        <taxon>Aspergillus</taxon>
        <taxon>Aspergillus subgen. Circumdati</taxon>
    </lineage>
</organism>
<sequence>MIPISRASRAYVPRYLSRGIPLTRSCRTFTSSHKTYRSGPRLAVTWPAASTQAQYAIPHCHPSFSLAQKVLVKHYSLYRDEPRPITSLEDVHLLLKEKELLERDVRRVDMAGVRLRVMNKDNYNNYGEALGLLQMLATTLLELELPISDGQKSRLESMVSATEKRFEHTMKVAKALSDQYGSLLVAARQLAGHQRSLYKTMKDAERYLEHQNAELETRARYALEEAQTAERRMKSLDRGMAELDQKLRSLRDQHGKAQGLDFLNGMASAFSFGLVRPDSATARLVEQERMMIRQMHEVEMMFKNNGKVRDNALRELEEHRRFGHHVWEFTRVVQETTHQIEQLIDQSADIQSQVAAMQSVLSEKVVVYLQKVSTKTSHRLQVKPGEVKVPLLKAVAVITLEIYKAPSEMSRPKEMKGILETLESLPESLKADEDEDDYYDIGLKDSLGGTINEIRAICDKAR</sequence>
<evidence type="ECO:0000313" key="2">
    <source>
        <dbReference type="EMBL" id="KAE8146659.1"/>
    </source>
</evidence>
<protein>
    <submittedName>
        <fullName evidence="2">Uncharacterized protein</fullName>
    </submittedName>
</protein>
<keyword evidence="3" id="KW-1185">Reference proteome</keyword>
<dbReference type="EMBL" id="ML742249">
    <property type="protein sequence ID" value="KAE8146659.1"/>
    <property type="molecule type" value="Genomic_DNA"/>
</dbReference>
<gene>
    <name evidence="2" type="ORF">BDV25DRAFT_143489</name>
</gene>
<reference evidence="2 3" key="1">
    <citation type="submission" date="2019-04" db="EMBL/GenBank/DDBJ databases">
        <title>Friends and foes A comparative genomics study of 23 Aspergillus species from section Flavi.</title>
        <authorList>
            <consortium name="DOE Joint Genome Institute"/>
            <person name="Kjaerbolling I."/>
            <person name="Vesth T."/>
            <person name="Frisvad J.C."/>
            <person name="Nybo J.L."/>
            <person name="Theobald S."/>
            <person name="Kildgaard S."/>
            <person name="Isbrandt T."/>
            <person name="Kuo A."/>
            <person name="Sato A."/>
            <person name="Lyhne E.K."/>
            <person name="Kogle M.E."/>
            <person name="Wiebenga A."/>
            <person name="Kun R.S."/>
            <person name="Lubbers R.J."/>
            <person name="Makela M.R."/>
            <person name="Barry K."/>
            <person name="Chovatia M."/>
            <person name="Clum A."/>
            <person name="Daum C."/>
            <person name="Haridas S."/>
            <person name="He G."/>
            <person name="LaButti K."/>
            <person name="Lipzen A."/>
            <person name="Mondo S."/>
            <person name="Riley R."/>
            <person name="Salamov A."/>
            <person name="Simmons B.A."/>
            <person name="Magnuson J.K."/>
            <person name="Henrissat B."/>
            <person name="Mortensen U.H."/>
            <person name="Larsen T.O."/>
            <person name="Devries R.P."/>
            <person name="Grigoriev I.V."/>
            <person name="Machida M."/>
            <person name="Baker S.E."/>
            <person name="Andersen M.R."/>
        </authorList>
    </citation>
    <scope>NUCLEOTIDE SEQUENCE [LARGE SCALE GENOMIC DNA]</scope>
    <source>
        <strain evidence="2 3">IBT 18842</strain>
    </source>
</reference>
<dbReference type="AlphaFoldDB" id="A0A5N6TKL5"/>